<dbReference type="PROSITE" id="PS50076">
    <property type="entry name" value="DNAJ_2"/>
    <property type="match status" value="1"/>
</dbReference>
<dbReference type="PRINTS" id="PR00625">
    <property type="entry name" value="JDOMAIN"/>
</dbReference>
<comment type="caution">
    <text evidence="3">The sequence shown here is derived from an EMBL/GenBank/DDBJ whole genome shotgun (WGS) entry which is preliminary data.</text>
</comment>
<evidence type="ECO:0000313" key="4">
    <source>
        <dbReference type="Proteomes" id="UP000593576"/>
    </source>
</evidence>
<feature type="compositionally biased region" description="Basic residues" evidence="1">
    <location>
        <begin position="605"/>
        <end position="623"/>
    </location>
</feature>
<name>A0A7J9LJ78_GOSSC</name>
<dbReference type="PANTHER" id="PTHR45181">
    <property type="entry name" value="HEAT SHOCK PROTEIN DNAJ WITH TETRATRICOPEPTIDE REPEAT-CONTAINING PROTEIN"/>
    <property type="match status" value="1"/>
</dbReference>
<feature type="region of interest" description="Disordered" evidence="1">
    <location>
        <begin position="600"/>
        <end position="645"/>
    </location>
</feature>
<gene>
    <name evidence="3" type="ORF">Goshw_030217</name>
</gene>
<feature type="region of interest" description="Disordered" evidence="1">
    <location>
        <begin position="663"/>
        <end position="704"/>
    </location>
</feature>
<dbReference type="InterPro" id="IPR001623">
    <property type="entry name" value="DnaJ_domain"/>
</dbReference>
<reference evidence="3 4" key="1">
    <citation type="journal article" date="2019" name="Genome Biol. Evol.">
        <title>Insights into the evolution of the New World diploid cottons (Gossypium, subgenus Houzingenia) based on genome sequencing.</title>
        <authorList>
            <person name="Grover C.E."/>
            <person name="Arick M.A. 2nd"/>
            <person name="Thrash A."/>
            <person name="Conover J.L."/>
            <person name="Sanders W.S."/>
            <person name="Peterson D.G."/>
            <person name="Frelichowski J.E."/>
            <person name="Scheffler J.A."/>
            <person name="Scheffler B.E."/>
            <person name="Wendel J.F."/>
        </authorList>
    </citation>
    <scope>NUCLEOTIDE SEQUENCE [LARGE SCALE GENOMIC DNA]</scope>
    <source>
        <strain evidence="3">1</strain>
        <tissue evidence="3">Leaf</tissue>
    </source>
</reference>
<feature type="domain" description="J" evidence="2">
    <location>
        <begin position="1470"/>
        <end position="1558"/>
    </location>
</feature>
<dbReference type="Gene3D" id="1.10.287.110">
    <property type="entry name" value="DnaJ domain"/>
    <property type="match status" value="1"/>
</dbReference>
<feature type="compositionally biased region" description="Polar residues" evidence="1">
    <location>
        <begin position="624"/>
        <end position="644"/>
    </location>
</feature>
<dbReference type="SMART" id="SM00271">
    <property type="entry name" value="DnaJ"/>
    <property type="match status" value="1"/>
</dbReference>
<proteinExistence type="predicted"/>
<dbReference type="SMART" id="SM00028">
    <property type="entry name" value="TPR"/>
    <property type="match status" value="7"/>
</dbReference>
<dbReference type="CDD" id="cd06257">
    <property type="entry name" value="DnaJ"/>
    <property type="match status" value="1"/>
</dbReference>
<dbReference type="InterPro" id="IPR011990">
    <property type="entry name" value="TPR-like_helical_dom_sf"/>
</dbReference>
<keyword evidence="4" id="KW-1185">Reference proteome</keyword>
<feature type="compositionally biased region" description="Basic and acidic residues" evidence="1">
    <location>
        <begin position="663"/>
        <end position="689"/>
    </location>
</feature>
<dbReference type="SUPFAM" id="SSF46565">
    <property type="entry name" value="Chaperone J-domain"/>
    <property type="match status" value="1"/>
</dbReference>
<dbReference type="Proteomes" id="UP000593576">
    <property type="component" value="Unassembled WGS sequence"/>
</dbReference>
<dbReference type="Pfam" id="PF00226">
    <property type="entry name" value="DnaJ"/>
    <property type="match status" value="1"/>
</dbReference>
<feature type="compositionally biased region" description="Polar residues" evidence="1">
    <location>
        <begin position="12"/>
        <end position="25"/>
    </location>
</feature>
<feature type="compositionally biased region" description="Basic and acidic residues" evidence="1">
    <location>
        <begin position="152"/>
        <end position="168"/>
    </location>
</feature>
<protein>
    <recommendedName>
        <fullName evidence="2">J domain-containing protein</fullName>
    </recommendedName>
</protein>
<feature type="region of interest" description="Disordered" evidence="1">
    <location>
        <begin position="92"/>
        <end position="168"/>
    </location>
</feature>
<dbReference type="SUPFAM" id="SSF48452">
    <property type="entry name" value="TPR-like"/>
    <property type="match status" value="3"/>
</dbReference>
<organism evidence="3 4">
    <name type="scientific">Gossypium schwendimanii</name>
    <name type="common">Cotton</name>
    <dbReference type="NCBI Taxonomy" id="34291"/>
    <lineage>
        <taxon>Eukaryota</taxon>
        <taxon>Viridiplantae</taxon>
        <taxon>Streptophyta</taxon>
        <taxon>Embryophyta</taxon>
        <taxon>Tracheophyta</taxon>
        <taxon>Spermatophyta</taxon>
        <taxon>Magnoliopsida</taxon>
        <taxon>eudicotyledons</taxon>
        <taxon>Gunneridae</taxon>
        <taxon>Pentapetalae</taxon>
        <taxon>rosids</taxon>
        <taxon>malvids</taxon>
        <taxon>Malvales</taxon>
        <taxon>Malvaceae</taxon>
        <taxon>Malvoideae</taxon>
        <taxon>Gossypium</taxon>
    </lineage>
</organism>
<dbReference type="OrthoDB" id="10250354at2759"/>
<dbReference type="InterPro" id="IPR036869">
    <property type="entry name" value="J_dom_sf"/>
</dbReference>
<dbReference type="Pfam" id="PF13181">
    <property type="entry name" value="TPR_8"/>
    <property type="match status" value="1"/>
</dbReference>
<accession>A0A7J9LJ78</accession>
<feature type="compositionally biased region" description="Polar residues" evidence="1">
    <location>
        <begin position="38"/>
        <end position="47"/>
    </location>
</feature>
<dbReference type="InterPro" id="IPR019734">
    <property type="entry name" value="TPR_rpt"/>
</dbReference>
<feature type="compositionally biased region" description="Polar residues" evidence="1">
    <location>
        <begin position="102"/>
        <end position="126"/>
    </location>
</feature>
<dbReference type="PANTHER" id="PTHR45181:SF8">
    <property type="entry name" value="HEAT SHOCK PROTEIN DNAJ WITH TETRATRICOPEPTIDE REPEAT-CONTAINING PROTEIN"/>
    <property type="match status" value="1"/>
</dbReference>
<sequence length="1652" mass="182822">MSPAAVEFRSQDAFSTNAKPSSAPQNPEPAPHNFTAFPHSNHSQKNLGNAGEFDCGFGFDSSSGFHSKSAARLRPRLNKVRKQFNGKVRTGECEVESGFNPFKQSGQGSRPVGTSGNPSSSESMNRVNDDNSNNNISDNNNSSFVFGANNGSDRESSGHAEVENRNEEPLGKFENVGFVFGADLRGGMEKLGSEKCEQFGFVFGGNGSDGRVKLNPEKGESSDSSLSLDGCEGKIKLETGLQGSNNSNLDFTFGSSKSNLASNLDLEKPDFGETLKVPEFCAAGFVFGSSQSDLKPTFSSHKIEPTNVVGEPRSTFGASNLNSYSFILERRSGENLGQPICSDFGKVNMEGETSSQKMEPSAVNFNANGSESWTGNGANSFFVFGATSYKSSSNECKDGINSSSEEFGVSARNVQYKDAFESGNCFGSSSWANSVFILEHDLEKLNISSSKNIGGTNSTKDSDTEANPEATFLFGNVNGAASCNKNNVVISDSEPFTFQAGIDKTSDIGNSFQGHVKDDLELNGTDAWSSLNPNSQVNTGVINAASVGTERNDENCSIGTLDQSEISSSDFRTPKWNPSSFKENLFPEVDRKLEFGVKGSLTKEKRSKKMRGKSRKSSLHKHWSQQYNVPQESSPQENQDSYQCYSPMDFSPCQEIAEVDQLPKESAQDEGDQKCSKPNEESFGYDHQRTFFGDGPSREPVCESETAPTAFISDCFSSSSAAGIAGAEGLNGTQENKQRTESCFSSGMEDERKFTFSATSTSGQGSLSLRKRQLRNKSKVKIGNASFIITPVLDVQGGSSSVQFSPCDPVECEQKDKFTHHSKEENDQFKQRSNSFTAAVHEACEMWRLRGNQAYRNENLSKAEEFYTQGINSVATNETSGCSVKPLVLCYSNRAATRISLGRIREALADCLMAAALDPNFLKVNVRAGNCYLLLGETDNAIRYFNKCFSSGADVCLDRRIRVDAADGLQKAQRVDELTKHSAMLLEEKSSNAASSALDAISEALSISSRSEKLLEMKAEALYMLKRYEEAIQLCEQPLYVAQNSSSEAEIDKQITSTDGCGCYSIAMLWRWNLMSKSYFYMGKLEKALELLQKLEHVGSWKDEHGSKILEMSVSLAVTIRELLRLKTAGNEAVCSGRYTEAVEHYTLALSSNVESRPFAAICFCNRAAAHQALGQIADAIADCSLAMALNENYTKALVYVKYPLKQLGGTFKSALWLVFCMYGRAVYVYIVDWNKRKYWSTTLSFVRYKCEHEMQRPTARANNEKIDGKIIQVSRNYQGQQNKEVLLGRYPFKSIDGVAPQGDGRDINFWSECWLGTCPLNECFPRVYAFVVKRRGNWLEVCLSHCSPEGRSISGNSLGAGSLRRLSWPNEPPAISAPEKFFKAQIACPMEASIRAVSRRATLHEMIRDYGQASSDLQRLISILEKQCDKTSHQSGTKDKSTGNLKELRQAQRRLSSMQEEVKREIPLNLYLILGVKPSDSTSDVKKAYRKAALRHHPDKAGQFLARSETGDEGQLWKEIAEEIHKDADRLFKMIGEAYAVLSDTEKVPENLLNCTGRFSKSEEMMVDVGLYPNVKDLGAVTFLPSSTELLYIDKRSEYDLEEEIRKAPNKSKSNAYERARDDYGYHYERSSSRRYWRGNWNDYRNSHSRW</sequence>
<evidence type="ECO:0000313" key="3">
    <source>
        <dbReference type="EMBL" id="MBA0858717.1"/>
    </source>
</evidence>
<dbReference type="EMBL" id="JABFAF010000006">
    <property type="protein sequence ID" value="MBA0858717.1"/>
    <property type="molecule type" value="Genomic_DNA"/>
</dbReference>
<evidence type="ECO:0000256" key="1">
    <source>
        <dbReference type="SAM" id="MobiDB-lite"/>
    </source>
</evidence>
<dbReference type="Gene3D" id="1.25.40.10">
    <property type="entry name" value="Tetratricopeptide repeat domain"/>
    <property type="match status" value="3"/>
</dbReference>
<feature type="region of interest" description="Disordered" evidence="1">
    <location>
        <begin position="1"/>
        <end position="51"/>
    </location>
</feature>
<evidence type="ECO:0000259" key="2">
    <source>
        <dbReference type="PROSITE" id="PS50076"/>
    </source>
</evidence>
<feature type="compositionally biased region" description="Low complexity" evidence="1">
    <location>
        <begin position="130"/>
        <end position="143"/>
    </location>
</feature>